<comment type="caution">
    <text evidence="3">The sequence shown here is derived from an EMBL/GenBank/DDBJ whole genome shotgun (WGS) entry which is preliminary data.</text>
</comment>
<feature type="domain" description="DUF1206" evidence="2">
    <location>
        <begin position="203"/>
        <end position="272"/>
    </location>
</feature>
<feature type="transmembrane region" description="Helical" evidence="1">
    <location>
        <begin position="153"/>
        <end position="174"/>
    </location>
</feature>
<dbReference type="InterPro" id="IPR009597">
    <property type="entry name" value="DUF1206"/>
</dbReference>
<dbReference type="EMBL" id="SHLA01000001">
    <property type="protein sequence ID" value="RZU63577.1"/>
    <property type="molecule type" value="Genomic_DNA"/>
</dbReference>
<keyword evidence="1" id="KW-1133">Transmembrane helix</keyword>
<feature type="domain" description="DUF1206" evidence="2">
    <location>
        <begin position="36"/>
        <end position="101"/>
    </location>
</feature>
<feature type="transmembrane region" description="Helical" evidence="1">
    <location>
        <begin position="76"/>
        <end position="101"/>
    </location>
</feature>
<keyword evidence="1" id="KW-0812">Transmembrane</keyword>
<feature type="domain" description="DUF1206" evidence="2">
    <location>
        <begin position="113"/>
        <end position="178"/>
    </location>
</feature>
<keyword evidence="4" id="KW-1185">Reference proteome</keyword>
<evidence type="ECO:0000313" key="3">
    <source>
        <dbReference type="EMBL" id="RZU63577.1"/>
    </source>
</evidence>
<dbReference type="AlphaFoldDB" id="A0A4Q8AGR0"/>
<dbReference type="Proteomes" id="UP000292685">
    <property type="component" value="Unassembled WGS sequence"/>
</dbReference>
<reference evidence="3 4" key="1">
    <citation type="submission" date="2019-02" db="EMBL/GenBank/DDBJ databases">
        <title>Sequencing the genomes of 1000 actinobacteria strains.</title>
        <authorList>
            <person name="Klenk H.-P."/>
        </authorList>
    </citation>
    <scope>NUCLEOTIDE SEQUENCE [LARGE SCALE GENOMIC DNA]</scope>
    <source>
        <strain evidence="3 4">DSM 17364</strain>
    </source>
</reference>
<dbReference type="OrthoDB" id="4552598at2"/>
<feature type="transmembrane region" description="Helical" evidence="1">
    <location>
        <begin position="113"/>
        <end position="133"/>
    </location>
</feature>
<dbReference type="Pfam" id="PF06724">
    <property type="entry name" value="DUF1206"/>
    <property type="match status" value="3"/>
</dbReference>
<protein>
    <submittedName>
        <fullName evidence="3">Uncharacterized protein DUF1206</fullName>
    </submittedName>
</protein>
<evidence type="ECO:0000259" key="2">
    <source>
        <dbReference type="Pfam" id="PF06724"/>
    </source>
</evidence>
<feature type="transmembrane region" description="Helical" evidence="1">
    <location>
        <begin position="37"/>
        <end position="56"/>
    </location>
</feature>
<evidence type="ECO:0000313" key="4">
    <source>
        <dbReference type="Proteomes" id="UP000292685"/>
    </source>
</evidence>
<evidence type="ECO:0000256" key="1">
    <source>
        <dbReference type="SAM" id="Phobius"/>
    </source>
</evidence>
<name>A0A4Q8AGR0_9MICC</name>
<proteinExistence type="predicted"/>
<accession>A0A4Q8AGR0</accession>
<feature type="transmembrane region" description="Helical" evidence="1">
    <location>
        <begin position="195"/>
        <end position="222"/>
    </location>
</feature>
<organism evidence="3 4">
    <name type="scientific">Zhihengliuella halotolerans</name>
    <dbReference type="NCBI Taxonomy" id="370736"/>
    <lineage>
        <taxon>Bacteria</taxon>
        <taxon>Bacillati</taxon>
        <taxon>Actinomycetota</taxon>
        <taxon>Actinomycetes</taxon>
        <taxon>Micrococcales</taxon>
        <taxon>Micrococcaceae</taxon>
        <taxon>Zhihengliuella</taxon>
    </lineage>
</organism>
<feature type="transmembrane region" description="Helical" evidence="1">
    <location>
        <begin position="249"/>
        <end position="267"/>
    </location>
</feature>
<gene>
    <name evidence="3" type="ORF">EV380_3198</name>
</gene>
<keyword evidence="1" id="KW-0472">Membrane</keyword>
<sequence length="275" mass="28855">MLVLMKDRGESSTSKPLRAARSAVHDDRFAALARSGYVTSGVLHMILGWLTAIVALGGSADADHTGALQAVAARPFGVAGLVLAGAACALLGLWMLGRALFGREKVTGRLKNAGTTAVYLTIAVTILRYALGARSSSAESTQSLSAELMKNPAGSALLIGVGVAILVVAGYHIYKGLSRRFPKDLHTLPNSPIRLVTTILGTAGYIAKGLVLASLGLLFVVATVQNDPNDSRGLDGALQSVRDQPYGPWWLLALAAGLVLYGAYQVLRARFDTMR</sequence>